<name>A0A834SDI2_9FABA</name>
<keyword evidence="2" id="KW-1185">Reference proteome</keyword>
<evidence type="ECO:0000313" key="1">
    <source>
        <dbReference type="EMBL" id="KAF7801518.1"/>
    </source>
</evidence>
<sequence>MGIQYKRKRYAKSFPSINRNPGLEFAKAK</sequence>
<proteinExistence type="predicted"/>
<accession>A0A834SDI2</accession>
<comment type="caution">
    <text evidence="1">The sequence shown here is derived from an EMBL/GenBank/DDBJ whole genome shotgun (WGS) entry which is preliminary data.</text>
</comment>
<dbReference type="EMBL" id="JAAIUW010000013">
    <property type="protein sequence ID" value="KAF7801518.1"/>
    <property type="molecule type" value="Genomic_DNA"/>
</dbReference>
<gene>
    <name evidence="1" type="ORF">G2W53_040629</name>
</gene>
<dbReference type="AlphaFoldDB" id="A0A834SDI2"/>
<protein>
    <submittedName>
        <fullName evidence="1">Uncharacterized protein</fullName>
    </submittedName>
</protein>
<reference evidence="1" key="1">
    <citation type="submission" date="2020-09" db="EMBL/GenBank/DDBJ databases">
        <title>Genome-Enabled Discovery of Anthraquinone Biosynthesis in Senna tora.</title>
        <authorList>
            <person name="Kang S.-H."/>
            <person name="Pandey R.P."/>
            <person name="Lee C.-M."/>
            <person name="Sim J.-S."/>
            <person name="Jeong J.-T."/>
            <person name="Choi B.-S."/>
            <person name="Jung M."/>
            <person name="Ginzburg D."/>
            <person name="Zhao K."/>
            <person name="Won S.Y."/>
            <person name="Oh T.-J."/>
            <person name="Yu Y."/>
            <person name="Kim N.-H."/>
            <person name="Lee O.R."/>
            <person name="Lee T.-H."/>
            <person name="Bashyal P."/>
            <person name="Kim T.-S."/>
            <person name="Lee W.-H."/>
            <person name="Kawkins C."/>
            <person name="Kim C.-K."/>
            <person name="Kim J.S."/>
            <person name="Ahn B.O."/>
            <person name="Rhee S.Y."/>
            <person name="Sohng J.K."/>
        </authorList>
    </citation>
    <scope>NUCLEOTIDE SEQUENCE</scope>
    <source>
        <tissue evidence="1">Leaf</tissue>
    </source>
</reference>
<dbReference type="Proteomes" id="UP000634136">
    <property type="component" value="Unassembled WGS sequence"/>
</dbReference>
<evidence type="ECO:0000313" key="2">
    <source>
        <dbReference type="Proteomes" id="UP000634136"/>
    </source>
</evidence>
<organism evidence="1 2">
    <name type="scientific">Senna tora</name>
    <dbReference type="NCBI Taxonomy" id="362788"/>
    <lineage>
        <taxon>Eukaryota</taxon>
        <taxon>Viridiplantae</taxon>
        <taxon>Streptophyta</taxon>
        <taxon>Embryophyta</taxon>
        <taxon>Tracheophyta</taxon>
        <taxon>Spermatophyta</taxon>
        <taxon>Magnoliopsida</taxon>
        <taxon>eudicotyledons</taxon>
        <taxon>Gunneridae</taxon>
        <taxon>Pentapetalae</taxon>
        <taxon>rosids</taxon>
        <taxon>fabids</taxon>
        <taxon>Fabales</taxon>
        <taxon>Fabaceae</taxon>
        <taxon>Caesalpinioideae</taxon>
        <taxon>Cassia clade</taxon>
        <taxon>Senna</taxon>
    </lineage>
</organism>